<keyword evidence="7 9" id="KW-0472">Membrane</keyword>
<evidence type="ECO:0000313" key="11">
    <source>
        <dbReference type="Ensembl" id="ENSVURP00010003057.1"/>
    </source>
</evidence>
<evidence type="ECO:0000256" key="2">
    <source>
        <dbReference type="ARBA" id="ARBA00022475"/>
    </source>
</evidence>
<dbReference type="GeneTree" id="ENSGT00940000159272"/>
<dbReference type="GO" id="GO:0004930">
    <property type="term" value="F:G protein-coupled receptor activity"/>
    <property type="evidence" value="ECO:0007669"/>
    <property type="project" value="InterPro"/>
</dbReference>
<dbReference type="GO" id="GO:0004984">
    <property type="term" value="F:olfactory receptor activity"/>
    <property type="evidence" value="ECO:0007669"/>
    <property type="project" value="InterPro"/>
</dbReference>
<keyword evidence="3" id="KW-0716">Sensory transduction</keyword>
<dbReference type="Gene3D" id="1.20.1070.10">
    <property type="entry name" value="Rhodopsin 7-helix transmembrane proteins"/>
    <property type="match status" value="1"/>
</dbReference>
<dbReference type="InterPro" id="IPR000276">
    <property type="entry name" value="GPCR_Rhodpsn"/>
</dbReference>
<dbReference type="InterPro" id="IPR017452">
    <property type="entry name" value="GPCR_Rhodpsn_7TM"/>
</dbReference>
<dbReference type="SUPFAM" id="SSF81321">
    <property type="entry name" value="Family A G protein-coupled receptor-like"/>
    <property type="match status" value="1"/>
</dbReference>
<evidence type="ECO:0000313" key="12">
    <source>
        <dbReference type="Proteomes" id="UP000314987"/>
    </source>
</evidence>
<feature type="transmembrane region" description="Helical" evidence="9">
    <location>
        <begin position="241"/>
        <end position="263"/>
    </location>
</feature>
<reference evidence="12" key="1">
    <citation type="submission" date="2018-12" db="EMBL/GenBank/DDBJ databases">
        <authorList>
            <person name="Yazar S."/>
        </authorList>
    </citation>
    <scope>NUCLEOTIDE SEQUENCE [LARGE SCALE GENOMIC DNA]</scope>
</reference>
<evidence type="ECO:0000256" key="7">
    <source>
        <dbReference type="ARBA" id="ARBA00023136"/>
    </source>
</evidence>
<gene>
    <name evidence="11" type="primary">LOC114026426</name>
</gene>
<dbReference type="PRINTS" id="PR00237">
    <property type="entry name" value="GPCRRHODOPSN"/>
</dbReference>
<dbReference type="CDD" id="cd15225">
    <property type="entry name" value="7tmA_OR10A-like"/>
    <property type="match status" value="1"/>
</dbReference>
<feature type="domain" description="G-protein coupled receptors family 1 profile" evidence="10">
    <location>
        <begin position="45"/>
        <end position="293"/>
    </location>
</feature>
<keyword evidence="8" id="KW-0807">Transducer</keyword>
<dbReference type="GO" id="GO:0005886">
    <property type="term" value="C:plasma membrane"/>
    <property type="evidence" value="ECO:0007669"/>
    <property type="project" value="UniProtKB-SubCell"/>
</dbReference>
<protein>
    <recommendedName>
        <fullName evidence="10">G-protein coupled receptors family 1 profile domain-containing protein</fullName>
    </recommendedName>
</protein>
<comment type="subcellular location">
    <subcellularLocation>
        <location evidence="1">Cell membrane</location>
        <topology evidence="1">Multi-pass membrane protein</topology>
    </subcellularLocation>
</comment>
<dbReference type="STRING" id="29139.ENSVURP00010003057"/>
<organism evidence="11 12">
    <name type="scientific">Vombatus ursinus</name>
    <name type="common">Common wombat</name>
    <dbReference type="NCBI Taxonomy" id="29139"/>
    <lineage>
        <taxon>Eukaryota</taxon>
        <taxon>Metazoa</taxon>
        <taxon>Chordata</taxon>
        <taxon>Craniata</taxon>
        <taxon>Vertebrata</taxon>
        <taxon>Euteleostomi</taxon>
        <taxon>Mammalia</taxon>
        <taxon>Metatheria</taxon>
        <taxon>Diprotodontia</taxon>
        <taxon>Vombatidae</taxon>
        <taxon>Vombatus</taxon>
    </lineage>
</organism>
<sequence>MLTPFIRKNHTQVTMFTFQGFSSFHEHQITLFVVFLTVYIITLASNVITVTVICIDHHLHTPMYFFLSILSTSETLYTLVIIPRMLSSLTGWNQPISLEGCAAQMFFFVTLAINNCFLLTAMGYDRYVAICKPLRYMIVMNKKVCTYLVGGACAIGLTLASVQVTSIFSLPFCQAEVAHFYCDIRPMMKLACIDTTINEIINFVVSSGVILVSMGLVFISYIFIISAILKIASAEGRKKTFATCASHLTVVTVHYGCASIAYLKPKSENSIEQDRLLSITYTLMTPLLNPFVYSLRNKEVKNALRRKNSYFSTTYK</sequence>
<dbReference type="AlphaFoldDB" id="A0A4X2K1C8"/>
<evidence type="ECO:0000259" key="10">
    <source>
        <dbReference type="PROSITE" id="PS50262"/>
    </source>
</evidence>
<keyword evidence="12" id="KW-1185">Reference proteome</keyword>
<keyword evidence="6 9" id="KW-1133">Transmembrane helix</keyword>
<evidence type="ECO:0000256" key="5">
    <source>
        <dbReference type="ARBA" id="ARBA00022725"/>
    </source>
</evidence>
<dbReference type="Proteomes" id="UP000314987">
    <property type="component" value="Unassembled WGS sequence"/>
</dbReference>
<feature type="transmembrane region" description="Helical" evidence="9">
    <location>
        <begin position="275"/>
        <end position="295"/>
    </location>
</feature>
<dbReference type="PROSITE" id="PS50262">
    <property type="entry name" value="G_PROTEIN_RECEP_F1_2"/>
    <property type="match status" value="1"/>
</dbReference>
<feature type="transmembrane region" description="Helical" evidence="9">
    <location>
        <begin position="102"/>
        <end position="124"/>
    </location>
</feature>
<reference evidence="11" key="3">
    <citation type="submission" date="2025-09" db="UniProtKB">
        <authorList>
            <consortium name="Ensembl"/>
        </authorList>
    </citation>
    <scope>IDENTIFICATION</scope>
</reference>
<dbReference type="InterPro" id="IPR000725">
    <property type="entry name" value="Olfact_rcpt"/>
</dbReference>
<evidence type="ECO:0000256" key="8">
    <source>
        <dbReference type="ARBA" id="ARBA00023224"/>
    </source>
</evidence>
<feature type="transmembrane region" description="Helical" evidence="9">
    <location>
        <begin position="62"/>
        <end position="82"/>
    </location>
</feature>
<accession>A0A4X2K1C8</accession>
<name>A0A4X2K1C8_VOMUR</name>
<evidence type="ECO:0000256" key="1">
    <source>
        <dbReference type="ARBA" id="ARBA00004651"/>
    </source>
</evidence>
<dbReference type="Pfam" id="PF13853">
    <property type="entry name" value="7tm_4"/>
    <property type="match status" value="1"/>
</dbReference>
<evidence type="ECO:0000256" key="4">
    <source>
        <dbReference type="ARBA" id="ARBA00022692"/>
    </source>
</evidence>
<feature type="transmembrane region" description="Helical" evidence="9">
    <location>
        <begin position="29"/>
        <end position="55"/>
    </location>
</feature>
<dbReference type="Ensembl" id="ENSVURT00010003467.1">
    <property type="protein sequence ID" value="ENSVURP00010003057.1"/>
    <property type="gene ID" value="ENSVURG00010002472.1"/>
</dbReference>
<dbReference type="OMA" id="VCVQLMC"/>
<evidence type="ECO:0000256" key="6">
    <source>
        <dbReference type="ARBA" id="ARBA00022989"/>
    </source>
</evidence>
<feature type="transmembrane region" description="Helical" evidence="9">
    <location>
        <begin position="144"/>
        <end position="162"/>
    </location>
</feature>
<dbReference type="FunFam" id="1.20.1070.10:FF:000001">
    <property type="entry name" value="Olfactory receptor"/>
    <property type="match status" value="1"/>
</dbReference>
<proteinExistence type="predicted"/>
<reference evidence="11" key="2">
    <citation type="submission" date="2025-08" db="UniProtKB">
        <authorList>
            <consortium name="Ensembl"/>
        </authorList>
    </citation>
    <scope>IDENTIFICATION</scope>
</reference>
<dbReference type="PANTHER" id="PTHR26453">
    <property type="entry name" value="OLFACTORY RECEPTOR"/>
    <property type="match status" value="1"/>
</dbReference>
<evidence type="ECO:0000256" key="3">
    <source>
        <dbReference type="ARBA" id="ARBA00022606"/>
    </source>
</evidence>
<keyword evidence="4 9" id="KW-0812">Transmembrane</keyword>
<keyword evidence="5" id="KW-0552">Olfaction</keyword>
<evidence type="ECO:0000256" key="9">
    <source>
        <dbReference type="SAM" id="Phobius"/>
    </source>
</evidence>
<dbReference type="PRINTS" id="PR00245">
    <property type="entry name" value="OLFACTORYR"/>
</dbReference>
<keyword evidence="2" id="KW-1003">Cell membrane</keyword>
<feature type="transmembrane region" description="Helical" evidence="9">
    <location>
        <begin position="208"/>
        <end position="229"/>
    </location>
</feature>